<evidence type="ECO:0000256" key="9">
    <source>
        <dbReference type="ARBA" id="ARBA00023004"/>
    </source>
</evidence>
<dbReference type="Gene3D" id="1.20.120.1770">
    <property type="match status" value="1"/>
</dbReference>
<dbReference type="PROSITE" id="PS50939">
    <property type="entry name" value="CYTOCHROME_B561"/>
    <property type="match status" value="1"/>
</dbReference>
<sequence>MASSEAPQPTAADNGSSPHLAPTESEPLLGRPGDAMQKPDDRLIKNLWLGTAPLAQLGILVLTLLVLTAVATHPLYPLVSPHPILQALGLFTLTQAILILQPTHTPTAKLLGQRAHAALHLLSFLLFAAGVSVIEANKIVSNGEHFHSLHGYLGVLTASSLVIQYLFGFAMWAVPAVFGGVEQAKAKWKYHRYAGYGVFVLALATVLSAVETPYNKAGLEIKMWSAGLAVALVVVGVFPRVQLAKLGIQGRAR</sequence>
<evidence type="ECO:0000256" key="3">
    <source>
        <dbReference type="ARBA" id="ARBA00022448"/>
    </source>
</evidence>
<feature type="transmembrane region" description="Helical" evidence="12">
    <location>
        <begin position="223"/>
        <end position="243"/>
    </location>
</feature>
<comment type="subcellular location">
    <subcellularLocation>
        <location evidence="2">Membrane</location>
        <topology evidence="2">Multi-pass membrane protein</topology>
    </subcellularLocation>
</comment>
<dbReference type="GO" id="GO:0140575">
    <property type="term" value="F:transmembrane monodehydroascorbate reductase activity"/>
    <property type="evidence" value="ECO:0007669"/>
    <property type="project" value="InterPro"/>
</dbReference>
<dbReference type="InterPro" id="IPR006593">
    <property type="entry name" value="Cyt_b561/ferric_Rdtase_TM"/>
</dbReference>
<evidence type="ECO:0000256" key="11">
    <source>
        <dbReference type="SAM" id="MobiDB-lite"/>
    </source>
</evidence>
<dbReference type="Proteomes" id="UP001174934">
    <property type="component" value="Unassembled WGS sequence"/>
</dbReference>
<dbReference type="CDD" id="cd08761">
    <property type="entry name" value="Cyt_b561_CYB561D2_like"/>
    <property type="match status" value="1"/>
</dbReference>
<keyword evidence="15" id="KW-1185">Reference proteome</keyword>
<evidence type="ECO:0000256" key="12">
    <source>
        <dbReference type="SAM" id="Phobius"/>
    </source>
</evidence>
<feature type="transmembrane region" description="Helical" evidence="12">
    <location>
        <begin position="47"/>
        <end position="72"/>
    </location>
</feature>
<feature type="domain" description="Cytochrome b561" evidence="13">
    <location>
        <begin position="43"/>
        <end position="244"/>
    </location>
</feature>
<evidence type="ECO:0000313" key="14">
    <source>
        <dbReference type="EMBL" id="KAK0634804.1"/>
    </source>
</evidence>
<evidence type="ECO:0000256" key="2">
    <source>
        <dbReference type="ARBA" id="ARBA00004141"/>
    </source>
</evidence>
<keyword evidence="7" id="KW-0249">Electron transport</keyword>
<evidence type="ECO:0000313" key="15">
    <source>
        <dbReference type="Proteomes" id="UP001174934"/>
    </source>
</evidence>
<dbReference type="Pfam" id="PF03188">
    <property type="entry name" value="Cytochrom_B561"/>
    <property type="match status" value="1"/>
</dbReference>
<accession>A0AA40CET4</accession>
<dbReference type="PANTHER" id="PTHR15422:SF45">
    <property type="entry name" value="CYTOCHROME B561 DOMAIN-CONTAINING PROTEIN"/>
    <property type="match status" value="1"/>
</dbReference>
<keyword evidence="5 12" id="KW-0812">Transmembrane</keyword>
<comment type="caution">
    <text evidence="14">The sequence shown here is derived from an EMBL/GenBank/DDBJ whole genome shotgun (WGS) entry which is preliminary data.</text>
</comment>
<evidence type="ECO:0000256" key="4">
    <source>
        <dbReference type="ARBA" id="ARBA00022617"/>
    </source>
</evidence>
<dbReference type="InterPro" id="IPR045150">
    <property type="entry name" value="CYB561D1/2"/>
</dbReference>
<keyword evidence="3" id="KW-0813">Transport</keyword>
<protein>
    <submittedName>
        <fullName evidence="14">Eukaryotic cytochrome b561-domain-containing protein</fullName>
    </submittedName>
</protein>
<feature type="transmembrane region" description="Helical" evidence="12">
    <location>
        <begin position="84"/>
        <end position="103"/>
    </location>
</feature>
<keyword evidence="8 12" id="KW-1133">Transmembrane helix</keyword>
<evidence type="ECO:0000256" key="7">
    <source>
        <dbReference type="ARBA" id="ARBA00022982"/>
    </source>
</evidence>
<feature type="region of interest" description="Disordered" evidence="11">
    <location>
        <begin position="1"/>
        <end position="35"/>
    </location>
</feature>
<name>A0AA40CET4_9PEZI</name>
<evidence type="ECO:0000256" key="8">
    <source>
        <dbReference type="ARBA" id="ARBA00022989"/>
    </source>
</evidence>
<dbReference type="GO" id="GO:0016020">
    <property type="term" value="C:membrane"/>
    <property type="evidence" value="ECO:0007669"/>
    <property type="project" value="UniProtKB-SubCell"/>
</dbReference>
<evidence type="ECO:0000256" key="6">
    <source>
        <dbReference type="ARBA" id="ARBA00022723"/>
    </source>
</evidence>
<evidence type="ECO:0000256" key="10">
    <source>
        <dbReference type="ARBA" id="ARBA00023136"/>
    </source>
</evidence>
<keyword evidence="10 12" id="KW-0472">Membrane</keyword>
<dbReference type="SMART" id="SM00665">
    <property type="entry name" value="B561"/>
    <property type="match status" value="1"/>
</dbReference>
<dbReference type="EMBL" id="JAULSR010000001">
    <property type="protein sequence ID" value="KAK0634804.1"/>
    <property type="molecule type" value="Genomic_DNA"/>
</dbReference>
<reference evidence="14" key="1">
    <citation type="submission" date="2023-06" db="EMBL/GenBank/DDBJ databases">
        <title>Genome-scale phylogeny and comparative genomics of the fungal order Sordariales.</title>
        <authorList>
            <consortium name="Lawrence Berkeley National Laboratory"/>
            <person name="Hensen N."/>
            <person name="Bonometti L."/>
            <person name="Westerberg I."/>
            <person name="Brannstrom I.O."/>
            <person name="Guillou S."/>
            <person name="Cros-Aarteil S."/>
            <person name="Calhoun S."/>
            <person name="Haridas S."/>
            <person name="Kuo A."/>
            <person name="Mondo S."/>
            <person name="Pangilinan J."/>
            <person name="Riley R."/>
            <person name="LaButti K."/>
            <person name="Andreopoulos B."/>
            <person name="Lipzen A."/>
            <person name="Chen C."/>
            <person name="Yanf M."/>
            <person name="Daum C."/>
            <person name="Ng V."/>
            <person name="Clum A."/>
            <person name="Steindorff A."/>
            <person name="Ohm R."/>
            <person name="Martin F."/>
            <person name="Silar P."/>
            <person name="Natvig D."/>
            <person name="Lalanne C."/>
            <person name="Gautier V."/>
            <person name="Ament-velasquez S.L."/>
            <person name="Kruys A."/>
            <person name="Hutchinson M.I."/>
            <person name="Powell A.J."/>
            <person name="Barry K."/>
            <person name="Miller A.N."/>
            <person name="Grigoriev I.V."/>
            <person name="Debuchy R."/>
            <person name="Gladieux P."/>
            <person name="Thoren M.H."/>
            <person name="Johannesson H."/>
        </authorList>
    </citation>
    <scope>NUCLEOTIDE SEQUENCE</scope>
    <source>
        <strain evidence="14">SMH3391-2</strain>
    </source>
</reference>
<dbReference type="AlphaFoldDB" id="A0AA40CET4"/>
<evidence type="ECO:0000256" key="5">
    <source>
        <dbReference type="ARBA" id="ARBA00022692"/>
    </source>
</evidence>
<evidence type="ECO:0000256" key="1">
    <source>
        <dbReference type="ARBA" id="ARBA00001970"/>
    </source>
</evidence>
<evidence type="ECO:0000259" key="13">
    <source>
        <dbReference type="PROSITE" id="PS50939"/>
    </source>
</evidence>
<organism evidence="14 15">
    <name type="scientific">Bombardia bombarda</name>
    <dbReference type="NCBI Taxonomy" id="252184"/>
    <lineage>
        <taxon>Eukaryota</taxon>
        <taxon>Fungi</taxon>
        <taxon>Dikarya</taxon>
        <taxon>Ascomycota</taxon>
        <taxon>Pezizomycotina</taxon>
        <taxon>Sordariomycetes</taxon>
        <taxon>Sordariomycetidae</taxon>
        <taxon>Sordariales</taxon>
        <taxon>Lasiosphaeriaceae</taxon>
        <taxon>Bombardia</taxon>
    </lineage>
</organism>
<keyword evidence="9" id="KW-0408">Iron</keyword>
<dbReference type="PANTHER" id="PTHR15422">
    <property type="entry name" value="OS05G0565100 PROTEIN"/>
    <property type="match status" value="1"/>
</dbReference>
<feature type="transmembrane region" description="Helical" evidence="12">
    <location>
        <begin position="193"/>
        <end position="211"/>
    </location>
</feature>
<proteinExistence type="predicted"/>
<keyword evidence="4" id="KW-0349">Heme</keyword>
<comment type="cofactor">
    <cofactor evidence="1">
        <name>heme b</name>
        <dbReference type="ChEBI" id="CHEBI:60344"/>
    </cofactor>
</comment>
<feature type="compositionally biased region" description="Polar residues" evidence="11">
    <location>
        <begin position="1"/>
        <end position="17"/>
    </location>
</feature>
<gene>
    <name evidence="14" type="ORF">B0T17DRAFT_586506</name>
</gene>
<feature type="transmembrane region" description="Helical" evidence="12">
    <location>
        <begin position="115"/>
        <end position="134"/>
    </location>
</feature>
<keyword evidence="6" id="KW-0479">Metal-binding</keyword>
<dbReference type="GO" id="GO:0046872">
    <property type="term" value="F:metal ion binding"/>
    <property type="evidence" value="ECO:0007669"/>
    <property type="project" value="UniProtKB-KW"/>
</dbReference>
<feature type="transmembrane region" description="Helical" evidence="12">
    <location>
        <begin position="154"/>
        <end position="181"/>
    </location>
</feature>